<dbReference type="EMBL" id="JBEPMJ010000009">
    <property type="protein sequence ID" value="MET3750270.1"/>
    <property type="molecule type" value="Genomic_DNA"/>
</dbReference>
<keyword evidence="15" id="KW-1185">Reference proteome</keyword>
<dbReference type="PANTHER" id="PTHR45453:SF2">
    <property type="entry name" value="HISTIDINE KINASE"/>
    <property type="match status" value="1"/>
</dbReference>
<dbReference type="InterPro" id="IPR005467">
    <property type="entry name" value="His_kinase_dom"/>
</dbReference>
<evidence type="ECO:0000256" key="2">
    <source>
        <dbReference type="ARBA" id="ARBA00004651"/>
    </source>
</evidence>
<evidence type="ECO:0000256" key="8">
    <source>
        <dbReference type="ARBA" id="ARBA00022989"/>
    </source>
</evidence>
<name>A0ABV2M1D3_9FIRM</name>
<comment type="caution">
    <text evidence="14">The sequence shown here is derived from an EMBL/GenBank/DDBJ whole genome shotgun (WGS) entry which is preliminary data.</text>
</comment>
<evidence type="ECO:0000256" key="1">
    <source>
        <dbReference type="ARBA" id="ARBA00000085"/>
    </source>
</evidence>
<gene>
    <name evidence="14" type="ORF">ABID24_001516</name>
</gene>
<reference evidence="14 15" key="1">
    <citation type="submission" date="2024-06" db="EMBL/GenBank/DDBJ databases">
        <title>Genomic Encyclopedia of Type Strains, Phase IV (KMG-IV): sequencing the most valuable type-strain genomes for metagenomic binning, comparative biology and taxonomic classification.</title>
        <authorList>
            <person name="Goeker M."/>
        </authorList>
    </citation>
    <scope>NUCLEOTIDE SEQUENCE [LARGE SCALE GENOMIC DNA]</scope>
    <source>
        <strain evidence="14 15">DSM 29492</strain>
    </source>
</reference>
<dbReference type="InterPro" id="IPR036890">
    <property type="entry name" value="HATPase_C_sf"/>
</dbReference>
<evidence type="ECO:0000256" key="11">
    <source>
        <dbReference type="SAM" id="Coils"/>
    </source>
</evidence>
<dbReference type="PANTHER" id="PTHR45453">
    <property type="entry name" value="PHOSPHATE REGULON SENSOR PROTEIN PHOR"/>
    <property type="match status" value="1"/>
</dbReference>
<evidence type="ECO:0000259" key="13">
    <source>
        <dbReference type="PROSITE" id="PS50109"/>
    </source>
</evidence>
<evidence type="ECO:0000256" key="9">
    <source>
        <dbReference type="ARBA" id="ARBA00023012"/>
    </source>
</evidence>
<evidence type="ECO:0000256" key="3">
    <source>
        <dbReference type="ARBA" id="ARBA00012438"/>
    </source>
</evidence>
<accession>A0ABV2M1D3</accession>
<evidence type="ECO:0000256" key="4">
    <source>
        <dbReference type="ARBA" id="ARBA00022475"/>
    </source>
</evidence>
<proteinExistence type="predicted"/>
<evidence type="ECO:0000256" key="12">
    <source>
        <dbReference type="SAM" id="Phobius"/>
    </source>
</evidence>
<dbReference type="RefSeq" id="WP_257464467.1">
    <property type="nucleotide sequence ID" value="NZ_BAABXP010000001.1"/>
</dbReference>
<dbReference type="Proteomes" id="UP001549106">
    <property type="component" value="Unassembled WGS sequence"/>
</dbReference>
<feature type="transmembrane region" description="Helical" evidence="12">
    <location>
        <begin position="38"/>
        <end position="58"/>
    </location>
</feature>
<sequence>MNLPEYLKDRALVYLGRILCMLLLSFYLLSVGNRLDNVILILMFWLALTAVCETVRFLQRKKNFERILQTLSELDKPYLIGEVESPLNNLEGKKYWEILRKSNKSVIEKVNETEDEMKDYREYIESWVHEIKLPITALELMVQKEEPKKKNRLMEELERIDNYVEQVLFYARSEQVYQDFVISETDITEVIYEVMAKNKGLLIGNRVAVQVETEGNLLLCDGKWMSFILQQVITNAVKYMDFQKEIFRIHIYIKEDADKKELVVEDNGVGISPGDIGRVFEKGFTGANGRAADKNSLMASTGMGLYLCRKLCEKMDIGIRIESEEGEYTKVLFCFGKSTYLTKL</sequence>
<evidence type="ECO:0000256" key="6">
    <source>
        <dbReference type="ARBA" id="ARBA00022692"/>
    </source>
</evidence>
<dbReference type="SMART" id="SM00387">
    <property type="entry name" value="HATPase_c"/>
    <property type="match status" value="1"/>
</dbReference>
<keyword evidence="6 12" id="KW-0812">Transmembrane</keyword>
<keyword evidence="8 12" id="KW-1133">Transmembrane helix</keyword>
<evidence type="ECO:0000313" key="14">
    <source>
        <dbReference type="EMBL" id="MET3750270.1"/>
    </source>
</evidence>
<feature type="transmembrane region" description="Helical" evidence="12">
    <location>
        <begin position="12"/>
        <end position="32"/>
    </location>
</feature>
<comment type="subcellular location">
    <subcellularLocation>
        <location evidence="2">Cell membrane</location>
        <topology evidence="2">Multi-pass membrane protein</topology>
    </subcellularLocation>
</comment>
<organism evidence="14 15">
    <name type="scientific">Blautia caecimuris</name>
    <dbReference type="NCBI Taxonomy" id="1796615"/>
    <lineage>
        <taxon>Bacteria</taxon>
        <taxon>Bacillati</taxon>
        <taxon>Bacillota</taxon>
        <taxon>Clostridia</taxon>
        <taxon>Lachnospirales</taxon>
        <taxon>Lachnospiraceae</taxon>
        <taxon>Blautia</taxon>
    </lineage>
</organism>
<dbReference type="EC" id="2.7.13.3" evidence="3"/>
<keyword evidence="4" id="KW-1003">Cell membrane</keyword>
<dbReference type="InterPro" id="IPR050351">
    <property type="entry name" value="BphY/WalK/GraS-like"/>
</dbReference>
<dbReference type="Pfam" id="PF02518">
    <property type="entry name" value="HATPase_c"/>
    <property type="match status" value="1"/>
</dbReference>
<dbReference type="GO" id="GO:0016301">
    <property type="term" value="F:kinase activity"/>
    <property type="evidence" value="ECO:0007669"/>
    <property type="project" value="UniProtKB-KW"/>
</dbReference>
<evidence type="ECO:0000256" key="5">
    <source>
        <dbReference type="ARBA" id="ARBA00022679"/>
    </source>
</evidence>
<dbReference type="PROSITE" id="PS50109">
    <property type="entry name" value="HIS_KIN"/>
    <property type="match status" value="1"/>
</dbReference>
<evidence type="ECO:0000256" key="7">
    <source>
        <dbReference type="ARBA" id="ARBA00022777"/>
    </source>
</evidence>
<keyword evidence="9" id="KW-0902">Two-component regulatory system</keyword>
<feature type="domain" description="Histidine kinase" evidence="13">
    <location>
        <begin position="126"/>
        <end position="339"/>
    </location>
</feature>
<feature type="coiled-coil region" evidence="11">
    <location>
        <begin position="103"/>
        <end position="130"/>
    </location>
</feature>
<keyword evidence="10 12" id="KW-0472">Membrane</keyword>
<dbReference type="SUPFAM" id="SSF55874">
    <property type="entry name" value="ATPase domain of HSP90 chaperone/DNA topoisomerase II/histidine kinase"/>
    <property type="match status" value="1"/>
</dbReference>
<protein>
    <recommendedName>
        <fullName evidence="3">histidine kinase</fullName>
        <ecNumber evidence="3">2.7.13.3</ecNumber>
    </recommendedName>
</protein>
<dbReference type="Gene3D" id="3.30.565.10">
    <property type="entry name" value="Histidine kinase-like ATPase, C-terminal domain"/>
    <property type="match status" value="1"/>
</dbReference>
<dbReference type="InterPro" id="IPR003594">
    <property type="entry name" value="HATPase_dom"/>
</dbReference>
<evidence type="ECO:0000256" key="10">
    <source>
        <dbReference type="ARBA" id="ARBA00023136"/>
    </source>
</evidence>
<comment type="catalytic activity">
    <reaction evidence="1">
        <text>ATP + protein L-histidine = ADP + protein N-phospho-L-histidine.</text>
        <dbReference type="EC" id="2.7.13.3"/>
    </reaction>
</comment>
<keyword evidence="11" id="KW-0175">Coiled coil</keyword>
<keyword evidence="5" id="KW-0808">Transferase</keyword>
<evidence type="ECO:0000313" key="15">
    <source>
        <dbReference type="Proteomes" id="UP001549106"/>
    </source>
</evidence>
<keyword evidence="7 14" id="KW-0418">Kinase</keyword>